<feature type="domain" description="LysM" evidence="8">
    <location>
        <begin position="444"/>
        <end position="491"/>
    </location>
</feature>
<name>A0A850H506_9SPHN</name>
<evidence type="ECO:0000256" key="3">
    <source>
        <dbReference type="ARBA" id="ARBA00022723"/>
    </source>
</evidence>
<dbReference type="GO" id="GO:0046872">
    <property type="term" value="F:metal ion binding"/>
    <property type="evidence" value="ECO:0007669"/>
    <property type="project" value="UniProtKB-KW"/>
</dbReference>
<keyword evidence="4" id="KW-0378">Hydrolase</keyword>
<dbReference type="GO" id="GO:0016020">
    <property type="term" value="C:membrane"/>
    <property type="evidence" value="ECO:0007669"/>
    <property type="project" value="TreeGrafter"/>
</dbReference>
<keyword evidence="10" id="KW-1185">Reference proteome</keyword>
<evidence type="ECO:0000313" key="9">
    <source>
        <dbReference type="EMBL" id="NVE94284.1"/>
    </source>
</evidence>
<keyword evidence="5" id="KW-0862">Zinc</keyword>
<dbReference type="InterPro" id="IPR036779">
    <property type="entry name" value="LysM_dom_sf"/>
</dbReference>
<dbReference type="GO" id="GO:0004222">
    <property type="term" value="F:metalloendopeptidase activity"/>
    <property type="evidence" value="ECO:0007669"/>
    <property type="project" value="InterPro"/>
</dbReference>
<gene>
    <name evidence="9" type="ORF">HUO12_05155</name>
</gene>
<comment type="cofactor">
    <cofactor evidence="1">
        <name>Zn(2+)</name>
        <dbReference type="ChEBI" id="CHEBI:29105"/>
    </cofactor>
</comment>
<dbReference type="Pfam" id="PF01476">
    <property type="entry name" value="LysM"/>
    <property type="match status" value="1"/>
</dbReference>
<protein>
    <submittedName>
        <fullName evidence="9">M48 family metalloprotease</fullName>
    </submittedName>
</protein>
<keyword evidence="3" id="KW-0479">Metal-binding</keyword>
<dbReference type="AlphaFoldDB" id="A0A850H506"/>
<dbReference type="RefSeq" id="WP_176272574.1">
    <property type="nucleotide sequence ID" value="NZ_JABWTA010000001.1"/>
</dbReference>
<dbReference type="Pfam" id="PF01435">
    <property type="entry name" value="Peptidase_M48"/>
    <property type="match status" value="1"/>
</dbReference>
<evidence type="ECO:0000256" key="6">
    <source>
        <dbReference type="ARBA" id="ARBA00023049"/>
    </source>
</evidence>
<accession>A0A850H506</accession>
<reference evidence="9 10" key="1">
    <citation type="submission" date="2020-06" db="EMBL/GenBank/DDBJ databases">
        <title>Altererythrobacter lutimaris sp. nov., a marine bacterium isolated from a tidal flat.</title>
        <authorList>
            <person name="Kim D."/>
            <person name="Yoo Y."/>
            <person name="Kim J.-J."/>
        </authorList>
    </citation>
    <scope>NUCLEOTIDE SEQUENCE [LARGE SCALE GENOMIC DNA]</scope>
    <source>
        <strain evidence="9 10">JGD-16</strain>
    </source>
</reference>
<keyword evidence="6 9" id="KW-0482">Metalloprotease</keyword>
<dbReference type="InterPro" id="IPR001915">
    <property type="entry name" value="Peptidase_M48"/>
</dbReference>
<evidence type="ECO:0000313" key="10">
    <source>
        <dbReference type="Proteomes" id="UP000546031"/>
    </source>
</evidence>
<evidence type="ECO:0000256" key="4">
    <source>
        <dbReference type="ARBA" id="ARBA00022801"/>
    </source>
</evidence>
<evidence type="ECO:0000259" key="8">
    <source>
        <dbReference type="PROSITE" id="PS51782"/>
    </source>
</evidence>
<comment type="caution">
    <text evidence="9">The sequence shown here is derived from an EMBL/GenBank/DDBJ whole genome shotgun (WGS) entry which is preliminary data.</text>
</comment>
<dbReference type="CDD" id="cd00118">
    <property type="entry name" value="LysM"/>
    <property type="match status" value="1"/>
</dbReference>
<sequence length="496" mass="52656">MKQRQKPLSKKSLTLAAVAPIALALTGCMGGEVPSTSTPITESEAAQGAEYHPQLLAEFGGAMSGPQAAYVESVGKNIAVRSGLGNAQESFTVSLLNSSVNNAFAIPGGYIYTTRQLVGLMNNEAELAGVLGHEVAHVAARHSQRRQQAAQRNSILGAAGAILSGVLLGNSGLGDTLTRGFLQGSQLLTLRFSRSQELQADDLGIQYLDSAGYDPRAMGTVLSSLAAQNSLDAQLMGRGNATVPEWASTHPDPASRVQTALQKAQPLGTGVTNRDTFLTRIDGLLYGDDPEQGVIEGNTFIHPELRFAFSAPQGFYMVNGTRAVSIQGQAGRAQLTLAPYSGDLSRYVREQFTALGGQERQLAPSDLQRTTVNGLPAAYGTARVNNGNSQVDVVVFAYEFAPDRAYHFMTITPAGRSGTFSSMFNSMRRVSSSEAAAVIPRAIDVVTVRSGDTVSGLARRMAYDDAQEARFRVLNGLSSSDQLRAGQKVKLVVRAR</sequence>
<keyword evidence="7" id="KW-0732">Signal</keyword>
<dbReference type="Gene3D" id="3.10.350.10">
    <property type="entry name" value="LysM domain"/>
    <property type="match status" value="1"/>
</dbReference>
<dbReference type="InterPro" id="IPR018392">
    <property type="entry name" value="LysM"/>
</dbReference>
<feature type="chain" id="PRO_5032696678" evidence="7">
    <location>
        <begin position="25"/>
        <end position="496"/>
    </location>
</feature>
<evidence type="ECO:0000256" key="7">
    <source>
        <dbReference type="SAM" id="SignalP"/>
    </source>
</evidence>
<evidence type="ECO:0000256" key="2">
    <source>
        <dbReference type="ARBA" id="ARBA00022670"/>
    </source>
</evidence>
<evidence type="ECO:0000256" key="1">
    <source>
        <dbReference type="ARBA" id="ARBA00001947"/>
    </source>
</evidence>
<dbReference type="PANTHER" id="PTHR22726:SF24">
    <property type="entry name" value="M48 FAMILY METALLOPEPTIDASE"/>
    <property type="match status" value="1"/>
</dbReference>
<dbReference type="EMBL" id="JABWTA010000001">
    <property type="protein sequence ID" value="NVE94284.1"/>
    <property type="molecule type" value="Genomic_DNA"/>
</dbReference>
<dbReference type="PROSITE" id="PS51782">
    <property type="entry name" value="LYSM"/>
    <property type="match status" value="1"/>
</dbReference>
<dbReference type="InterPro" id="IPR051156">
    <property type="entry name" value="Mito/Outer_Membr_Metalloprot"/>
</dbReference>
<dbReference type="Proteomes" id="UP000546031">
    <property type="component" value="Unassembled WGS sequence"/>
</dbReference>
<proteinExistence type="predicted"/>
<dbReference type="Gene3D" id="3.30.2010.10">
    <property type="entry name" value="Metalloproteases ('zincins'), catalytic domain"/>
    <property type="match status" value="1"/>
</dbReference>
<dbReference type="GO" id="GO:0051603">
    <property type="term" value="P:proteolysis involved in protein catabolic process"/>
    <property type="evidence" value="ECO:0007669"/>
    <property type="project" value="TreeGrafter"/>
</dbReference>
<dbReference type="CDD" id="cd07324">
    <property type="entry name" value="M48C_Oma1-like"/>
    <property type="match status" value="1"/>
</dbReference>
<dbReference type="SMART" id="SM00257">
    <property type="entry name" value="LysM"/>
    <property type="match status" value="1"/>
</dbReference>
<dbReference type="PROSITE" id="PS51257">
    <property type="entry name" value="PROKAR_LIPOPROTEIN"/>
    <property type="match status" value="1"/>
</dbReference>
<organism evidence="9 10">
    <name type="scientific">Altererythrobacter lutimaris</name>
    <dbReference type="NCBI Taxonomy" id="2743979"/>
    <lineage>
        <taxon>Bacteria</taxon>
        <taxon>Pseudomonadati</taxon>
        <taxon>Pseudomonadota</taxon>
        <taxon>Alphaproteobacteria</taxon>
        <taxon>Sphingomonadales</taxon>
        <taxon>Erythrobacteraceae</taxon>
        <taxon>Altererythrobacter</taxon>
    </lineage>
</organism>
<feature type="signal peptide" evidence="7">
    <location>
        <begin position="1"/>
        <end position="24"/>
    </location>
</feature>
<evidence type="ECO:0000256" key="5">
    <source>
        <dbReference type="ARBA" id="ARBA00022833"/>
    </source>
</evidence>
<dbReference type="PANTHER" id="PTHR22726">
    <property type="entry name" value="METALLOENDOPEPTIDASE OMA1"/>
    <property type="match status" value="1"/>
</dbReference>
<keyword evidence="2 9" id="KW-0645">Protease</keyword>